<dbReference type="Proteomes" id="UP000823638">
    <property type="component" value="Unassembled WGS sequence"/>
</dbReference>
<dbReference type="InterPro" id="IPR036390">
    <property type="entry name" value="WH_DNA-bd_sf"/>
</dbReference>
<dbReference type="Pfam" id="PF09254">
    <property type="entry name" value="FokI_cleav_dom"/>
    <property type="match status" value="1"/>
</dbReference>
<gene>
    <name evidence="5" type="ORF">IAA81_00120</name>
</gene>
<reference evidence="5" key="1">
    <citation type="submission" date="2020-10" db="EMBL/GenBank/DDBJ databases">
        <authorList>
            <person name="Gilroy R."/>
        </authorList>
    </citation>
    <scope>NUCLEOTIDE SEQUENCE</scope>
    <source>
        <strain evidence="5">10532</strain>
    </source>
</reference>
<protein>
    <recommendedName>
        <fullName evidence="7">Restriction endonuclease</fullName>
    </recommendedName>
</protein>
<dbReference type="Pfam" id="PF16902">
    <property type="entry name" value="FokI_D3"/>
    <property type="match status" value="1"/>
</dbReference>
<evidence type="ECO:0000259" key="2">
    <source>
        <dbReference type="Pfam" id="PF02981"/>
    </source>
</evidence>
<dbReference type="InterPro" id="IPR004234">
    <property type="entry name" value="FokI_D1"/>
</dbReference>
<dbReference type="InterPro" id="IPR036388">
    <property type="entry name" value="WH-like_DNA-bd_sf"/>
</dbReference>
<feature type="domain" description="FokI D3" evidence="4">
    <location>
        <begin position="297"/>
        <end position="363"/>
    </location>
</feature>
<sequence length="583" mass="66051">MVNFVEITSKKTRAFGWVQDAGNLSALCNVVAIFDETSTFHKEIVSNKIPLLVKDENIKSEMISVLNSRPIAITYKLLTGSHIKPRANSPCDGIVQAAVKGQKREYIGDWPADNFVRWAQAFGFISYNYRDDTFSVTEFGKKLIKAENKKEILIQAALSYPPAYRIMSLLKDSATILTKFELGEKLGFTGEDGFISYPLASIVAAMASSTSTKERNDIRSDWESSSDKYARTIAQWLVSLGLLENDKKDISVQYGSRVVSDTLGGFRITPVGERYLRNACGNSRHRKLKKIISYEIFATKGKDREYRRLRRSLILKFLADKKHKCTFEEISILLKAYGLEEQVETIKDDIIGFINLGLELETDDTGAELKDSICDFSIPFYKDLTKKSELSAEKDIIRAKLHNISHEYLSLLDIAFDPSQNRLFEMKTMELFLCECGFYGDHLGGASKPDGVLFTNCIDYKNFGIIVDMKAYSKGYSLPVGQRDEMLRYIRENIERNKDLNPTEWWKIFPDSVDKFYFMFVSGSFKGDISEKLKKIAMIYNVNGTAMPIATALLVADKIKGQNKNDEAQNEFIAGIKNSEYGQ</sequence>
<dbReference type="InterPro" id="IPR044945">
    <property type="entry name" value="FokI_dom_1_2"/>
</dbReference>
<dbReference type="Gene3D" id="3.40.91.30">
    <property type="match status" value="1"/>
</dbReference>
<reference evidence="5" key="2">
    <citation type="journal article" date="2021" name="PeerJ">
        <title>Extensive microbial diversity within the chicken gut microbiome revealed by metagenomics and culture.</title>
        <authorList>
            <person name="Gilroy R."/>
            <person name="Ravi A."/>
            <person name="Getino M."/>
            <person name="Pursley I."/>
            <person name="Horton D.L."/>
            <person name="Alikhan N.F."/>
            <person name="Baker D."/>
            <person name="Gharbi K."/>
            <person name="Hall N."/>
            <person name="Watson M."/>
            <person name="Adriaenssens E.M."/>
            <person name="Foster-Nyarko E."/>
            <person name="Jarju S."/>
            <person name="Secka A."/>
            <person name="Antonio M."/>
            <person name="Oren A."/>
            <person name="Chaudhuri R.R."/>
            <person name="La Ragione R."/>
            <person name="Hildebrand F."/>
            <person name="Pallen M.J."/>
        </authorList>
    </citation>
    <scope>NUCLEOTIDE SEQUENCE</scope>
    <source>
        <strain evidence="5">10532</strain>
    </source>
</reference>
<proteinExistence type="predicted"/>
<dbReference type="Gene3D" id="1.10.10.10">
    <property type="entry name" value="Winged helix-like DNA-binding domain superfamily/Winged helix DNA-binding domain"/>
    <property type="match status" value="1"/>
</dbReference>
<dbReference type="InterPro" id="IPR011335">
    <property type="entry name" value="Restrct_endonuc-II-like"/>
</dbReference>
<dbReference type="Pfam" id="PF02981">
    <property type="entry name" value="FokI_D1"/>
    <property type="match status" value="1"/>
</dbReference>
<dbReference type="InterPro" id="IPR004233">
    <property type="entry name" value="FokI_D2"/>
</dbReference>
<evidence type="ECO:0000259" key="4">
    <source>
        <dbReference type="Pfam" id="PF16902"/>
    </source>
</evidence>
<dbReference type="Gene3D" id="3.90.241.10">
    <property type="entry name" value="Foki Restriction Endonuclease, Chain A, domain 1"/>
    <property type="match status" value="1"/>
</dbReference>
<feature type="domain" description="FokI cleavage" evidence="3">
    <location>
        <begin position="390"/>
        <end position="556"/>
    </location>
</feature>
<dbReference type="CDD" id="cd00941">
    <property type="entry name" value="FokI_N"/>
    <property type="match status" value="1"/>
</dbReference>
<feature type="domain" description="FokI recognition" evidence="2">
    <location>
        <begin position="13"/>
        <end position="145"/>
    </location>
</feature>
<evidence type="ECO:0000313" key="6">
    <source>
        <dbReference type="Proteomes" id="UP000823638"/>
    </source>
</evidence>
<dbReference type="InterPro" id="IPR015334">
    <property type="entry name" value="FokI_cleavage_dom"/>
</dbReference>
<evidence type="ECO:0000259" key="3">
    <source>
        <dbReference type="Pfam" id="PF09254"/>
    </source>
</evidence>
<organism evidence="5 6">
    <name type="scientific">Candidatus Gallitreponema excrementavium</name>
    <dbReference type="NCBI Taxonomy" id="2840840"/>
    <lineage>
        <taxon>Bacteria</taxon>
        <taxon>Pseudomonadati</taxon>
        <taxon>Spirochaetota</taxon>
        <taxon>Spirochaetia</taxon>
        <taxon>Spirochaetales</taxon>
        <taxon>Candidatus Gallitreponema</taxon>
    </lineage>
</organism>
<dbReference type="CDD" id="cd22327">
    <property type="entry name" value="FokI_nuclease-like"/>
    <property type="match status" value="1"/>
</dbReference>
<dbReference type="GO" id="GO:0009307">
    <property type="term" value="P:DNA restriction-modification system"/>
    <property type="evidence" value="ECO:0007669"/>
    <property type="project" value="InterPro"/>
</dbReference>
<evidence type="ECO:0008006" key="7">
    <source>
        <dbReference type="Google" id="ProtNLM"/>
    </source>
</evidence>
<comment type="caution">
    <text evidence="5">The sequence shown here is derived from an EMBL/GenBank/DDBJ whole genome shotgun (WGS) entry which is preliminary data.</text>
</comment>
<accession>A0A9D9N174</accession>
<dbReference type="GO" id="GO:0003677">
    <property type="term" value="F:DNA binding"/>
    <property type="evidence" value="ECO:0007669"/>
    <property type="project" value="InterPro"/>
</dbReference>
<evidence type="ECO:0000259" key="1">
    <source>
        <dbReference type="Pfam" id="PF02980"/>
    </source>
</evidence>
<dbReference type="EMBL" id="JADIMM010000001">
    <property type="protein sequence ID" value="MBO8456617.1"/>
    <property type="molecule type" value="Genomic_DNA"/>
</dbReference>
<name>A0A9D9N174_9SPIR</name>
<feature type="domain" description="FokI recognition" evidence="1">
    <location>
        <begin position="150"/>
        <end position="252"/>
    </location>
</feature>
<dbReference type="InterPro" id="IPR031655">
    <property type="entry name" value="FokI_D3"/>
</dbReference>
<dbReference type="Pfam" id="PF02980">
    <property type="entry name" value="FokI_dom_2"/>
    <property type="match status" value="1"/>
</dbReference>
<dbReference type="GO" id="GO:0009036">
    <property type="term" value="F:type II site-specific deoxyribonuclease activity"/>
    <property type="evidence" value="ECO:0007669"/>
    <property type="project" value="InterPro"/>
</dbReference>
<evidence type="ECO:0000313" key="5">
    <source>
        <dbReference type="EMBL" id="MBO8456617.1"/>
    </source>
</evidence>
<dbReference type="AlphaFoldDB" id="A0A9D9N174"/>
<dbReference type="SUPFAM" id="SSF46785">
    <property type="entry name" value="Winged helix' DNA-binding domain"/>
    <property type="match status" value="3"/>
</dbReference>
<dbReference type="SUPFAM" id="SSF52980">
    <property type="entry name" value="Restriction endonuclease-like"/>
    <property type="match status" value="1"/>
</dbReference>